<organism evidence="1">
    <name type="scientific">Anguilla anguilla</name>
    <name type="common">European freshwater eel</name>
    <name type="synonym">Muraena anguilla</name>
    <dbReference type="NCBI Taxonomy" id="7936"/>
    <lineage>
        <taxon>Eukaryota</taxon>
        <taxon>Metazoa</taxon>
        <taxon>Chordata</taxon>
        <taxon>Craniata</taxon>
        <taxon>Vertebrata</taxon>
        <taxon>Euteleostomi</taxon>
        <taxon>Actinopterygii</taxon>
        <taxon>Neopterygii</taxon>
        <taxon>Teleostei</taxon>
        <taxon>Anguilliformes</taxon>
        <taxon>Anguillidae</taxon>
        <taxon>Anguilla</taxon>
    </lineage>
</organism>
<sequence length="28" mass="3243">MSRAKIPIHMVQKALLHLTQHSKTTFPK</sequence>
<evidence type="ECO:0000313" key="1">
    <source>
        <dbReference type="EMBL" id="JAH68046.1"/>
    </source>
</evidence>
<dbReference type="AlphaFoldDB" id="A0A0E9UQL5"/>
<accession>A0A0E9UQL5</accession>
<protein>
    <submittedName>
        <fullName evidence="1">Uncharacterized protein</fullName>
    </submittedName>
</protein>
<name>A0A0E9UQL5_ANGAN</name>
<proteinExistence type="predicted"/>
<reference evidence="1" key="1">
    <citation type="submission" date="2014-11" db="EMBL/GenBank/DDBJ databases">
        <authorList>
            <person name="Amaro Gonzalez C."/>
        </authorList>
    </citation>
    <scope>NUCLEOTIDE SEQUENCE</scope>
</reference>
<reference evidence="1" key="2">
    <citation type="journal article" date="2015" name="Fish Shellfish Immunol.">
        <title>Early steps in the European eel (Anguilla anguilla)-Vibrio vulnificus interaction in the gills: Role of the RtxA13 toxin.</title>
        <authorList>
            <person name="Callol A."/>
            <person name="Pajuelo D."/>
            <person name="Ebbesson L."/>
            <person name="Teles M."/>
            <person name="MacKenzie S."/>
            <person name="Amaro C."/>
        </authorList>
    </citation>
    <scope>NUCLEOTIDE SEQUENCE</scope>
</reference>
<dbReference type="EMBL" id="GBXM01040531">
    <property type="protein sequence ID" value="JAH68046.1"/>
    <property type="molecule type" value="Transcribed_RNA"/>
</dbReference>